<name>A0A4Z1HII5_9HELO</name>
<dbReference type="Proteomes" id="UP000297527">
    <property type="component" value="Unassembled WGS sequence"/>
</dbReference>
<evidence type="ECO:0000313" key="3">
    <source>
        <dbReference type="Proteomes" id="UP000297527"/>
    </source>
</evidence>
<keyword evidence="3" id="KW-1185">Reference proteome</keyword>
<dbReference type="AlphaFoldDB" id="A0A4Z1HII5"/>
<organism evidence="2 3">
    <name type="scientific">Botryotinia convoluta</name>
    <dbReference type="NCBI Taxonomy" id="54673"/>
    <lineage>
        <taxon>Eukaryota</taxon>
        <taxon>Fungi</taxon>
        <taxon>Dikarya</taxon>
        <taxon>Ascomycota</taxon>
        <taxon>Pezizomycotina</taxon>
        <taxon>Leotiomycetes</taxon>
        <taxon>Helotiales</taxon>
        <taxon>Sclerotiniaceae</taxon>
        <taxon>Botryotinia</taxon>
    </lineage>
</organism>
<accession>A0A4Z1HII5</accession>
<gene>
    <name evidence="2" type="ORF">BCON_0317g00020</name>
</gene>
<sequence>MSLAAAAPEALSQKEKREQKRARISRSNCPLHAVVSTGLSPLRGTPQRKIRDSSSPTGKLWLATLDYISTIQGCMIRYRGTEATQDQEFICVLVQSDNAKQWSIFQQSLGISMLWEFLFGRPTIRCLHLSLPANLKPLNKLEVSMFKFDSGTFDSAEKKILEGWIAWENRWREGGVEASGSWLEDNTSPYESQNKIFPILAWYWEDEVLIKENEIGKLKNEFEEAFTTAGAKDITREIDFQKYDSTFSTKPIESLASLLQIAPPRRHKETLVTTERYHDSKHIESVYSAAVGNRKYPAPRGTYMKMGNLHESMFLDPGSEASTRIRNSPDTELLWLKFEPGRFSIGNSISEILVEPRGCMSKDVGYRVSLY</sequence>
<dbReference type="OrthoDB" id="4868304at2759"/>
<evidence type="ECO:0000313" key="2">
    <source>
        <dbReference type="EMBL" id="TGO46580.1"/>
    </source>
</evidence>
<reference evidence="2 3" key="1">
    <citation type="submission" date="2017-12" db="EMBL/GenBank/DDBJ databases">
        <title>Comparative genomics of Botrytis spp.</title>
        <authorList>
            <person name="Valero-Jimenez C.A."/>
            <person name="Tapia P."/>
            <person name="Veloso J."/>
            <person name="Silva-Moreno E."/>
            <person name="Staats M."/>
            <person name="Valdes J.H."/>
            <person name="Van Kan J.A.L."/>
        </authorList>
    </citation>
    <scope>NUCLEOTIDE SEQUENCE [LARGE SCALE GENOMIC DNA]</scope>
    <source>
        <strain evidence="2 3">MUCL11595</strain>
    </source>
</reference>
<protein>
    <submittedName>
        <fullName evidence="2">Uncharacterized protein</fullName>
    </submittedName>
</protein>
<feature type="region of interest" description="Disordered" evidence="1">
    <location>
        <begin position="1"/>
        <end position="25"/>
    </location>
</feature>
<dbReference type="EMBL" id="PQXN01000316">
    <property type="protein sequence ID" value="TGO46580.1"/>
    <property type="molecule type" value="Genomic_DNA"/>
</dbReference>
<evidence type="ECO:0000256" key="1">
    <source>
        <dbReference type="SAM" id="MobiDB-lite"/>
    </source>
</evidence>
<proteinExistence type="predicted"/>
<comment type="caution">
    <text evidence="2">The sequence shown here is derived from an EMBL/GenBank/DDBJ whole genome shotgun (WGS) entry which is preliminary data.</text>
</comment>